<comment type="caution">
    <text evidence="3">The sequence shown here is derived from an EMBL/GenBank/DDBJ whole genome shotgun (WGS) entry which is preliminary data.</text>
</comment>
<sequence>MRGAPRTDRGRTARPVLIAVIAAGIAVAGAGTAGAAEPAAGGQAAPAVGRAAPAVGQAAPAAGQAAPAVGRAAPAVGQAAPAAQVAPAAGRAAPAAVPAQAPPPGAIPVGCGNAPPDLAAAIAAAPPNATVTVCPGTYPGGITLTKPITLLGARVGVDARTGRTDLRAESVVDGRGGSGFTVAAGVSNVRIDGFTISNPTQSTATTGGVLAVGRGSGITITNNVVTRFSFGVNMNSNGQIASSVTRNRFAENNGAGGQAGVFLSSGPANNLTISDNLFSGHDGNAAAAVNTAGDPANPSTGLRIERNQSIDDATFAVVTNADGTVVANNQVVRRPTATTAVGTGILVGGATRNVAITGNVLTGGAKNGISVGQAFSAVKNTGLLVGTNTVVGRLNGIRFEDQTSGTIRGNTVAQGTGTGILLEGANSGVTVTGNRSFQNAVSDCSDQSRGSGTAGTWTGNLGLRSTPPGLCRLF</sequence>
<dbReference type="EMBL" id="BAABIC010000014">
    <property type="protein sequence ID" value="GAA4698864.1"/>
    <property type="molecule type" value="Genomic_DNA"/>
</dbReference>
<dbReference type="InterPro" id="IPR039448">
    <property type="entry name" value="Beta_helix"/>
</dbReference>
<dbReference type="InterPro" id="IPR006626">
    <property type="entry name" value="PbH1"/>
</dbReference>
<accession>A0ABP8X2U2</accession>
<dbReference type="Pfam" id="PF05048">
    <property type="entry name" value="NosD"/>
    <property type="match status" value="1"/>
</dbReference>
<feature type="domain" description="Periplasmic copper-binding protein NosD beta helix" evidence="1">
    <location>
        <begin position="299"/>
        <end position="442"/>
    </location>
</feature>
<name>A0ABP8X2U2_9PSEU</name>
<keyword evidence="4" id="KW-1185">Reference proteome</keyword>
<dbReference type="SMART" id="SM00710">
    <property type="entry name" value="PbH1"/>
    <property type="match status" value="8"/>
</dbReference>
<dbReference type="InterPro" id="IPR012334">
    <property type="entry name" value="Pectin_lyas_fold"/>
</dbReference>
<feature type="domain" description="Right handed beta helix" evidence="2">
    <location>
        <begin position="154"/>
        <end position="293"/>
    </location>
</feature>
<organism evidence="3 4">
    <name type="scientific">Pseudonocardia yuanmonensis</name>
    <dbReference type="NCBI Taxonomy" id="1095914"/>
    <lineage>
        <taxon>Bacteria</taxon>
        <taxon>Bacillati</taxon>
        <taxon>Actinomycetota</taxon>
        <taxon>Actinomycetes</taxon>
        <taxon>Pseudonocardiales</taxon>
        <taxon>Pseudonocardiaceae</taxon>
        <taxon>Pseudonocardia</taxon>
    </lineage>
</organism>
<dbReference type="InterPro" id="IPR011050">
    <property type="entry name" value="Pectin_lyase_fold/virulence"/>
</dbReference>
<evidence type="ECO:0000259" key="2">
    <source>
        <dbReference type="Pfam" id="PF13229"/>
    </source>
</evidence>
<proteinExistence type="predicted"/>
<dbReference type="Gene3D" id="2.160.20.10">
    <property type="entry name" value="Single-stranded right-handed beta-helix, Pectin lyase-like"/>
    <property type="match status" value="1"/>
</dbReference>
<evidence type="ECO:0008006" key="5">
    <source>
        <dbReference type="Google" id="ProtNLM"/>
    </source>
</evidence>
<dbReference type="Pfam" id="PF13229">
    <property type="entry name" value="Beta_helix"/>
    <property type="match status" value="1"/>
</dbReference>
<dbReference type="Proteomes" id="UP001500325">
    <property type="component" value="Unassembled WGS sequence"/>
</dbReference>
<dbReference type="InterPro" id="IPR007742">
    <property type="entry name" value="NosD_dom"/>
</dbReference>
<dbReference type="SUPFAM" id="SSF51126">
    <property type="entry name" value="Pectin lyase-like"/>
    <property type="match status" value="1"/>
</dbReference>
<evidence type="ECO:0000313" key="4">
    <source>
        <dbReference type="Proteomes" id="UP001500325"/>
    </source>
</evidence>
<reference evidence="4" key="1">
    <citation type="journal article" date="2019" name="Int. J. Syst. Evol. Microbiol.">
        <title>The Global Catalogue of Microorganisms (GCM) 10K type strain sequencing project: providing services to taxonomists for standard genome sequencing and annotation.</title>
        <authorList>
            <consortium name="The Broad Institute Genomics Platform"/>
            <consortium name="The Broad Institute Genome Sequencing Center for Infectious Disease"/>
            <person name="Wu L."/>
            <person name="Ma J."/>
        </authorList>
    </citation>
    <scope>NUCLEOTIDE SEQUENCE [LARGE SCALE GENOMIC DNA]</scope>
    <source>
        <strain evidence="4">JCM 18055</strain>
    </source>
</reference>
<evidence type="ECO:0000259" key="1">
    <source>
        <dbReference type="Pfam" id="PF05048"/>
    </source>
</evidence>
<evidence type="ECO:0000313" key="3">
    <source>
        <dbReference type="EMBL" id="GAA4698864.1"/>
    </source>
</evidence>
<gene>
    <name evidence="3" type="ORF">GCM10023215_41610</name>
</gene>
<protein>
    <recommendedName>
        <fullName evidence="5">Parallel beta-helix repeat (Two copies)</fullName>
    </recommendedName>
</protein>